<evidence type="ECO:0000256" key="4">
    <source>
        <dbReference type="ARBA" id="ARBA00012350"/>
    </source>
</evidence>
<comment type="caution">
    <text evidence="13">The sequence shown here is derived from an EMBL/GenBank/DDBJ whole genome shotgun (WGS) entry which is preliminary data.</text>
</comment>
<dbReference type="FunFam" id="1.50.10.20:FF:000006">
    <property type="entry name" value="Mannan endo-1,6-alpha-mannosidase"/>
    <property type="match status" value="1"/>
</dbReference>
<organism evidence="13 14">
    <name type="scientific">Venustampulla echinocandica</name>
    <dbReference type="NCBI Taxonomy" id="2656787"/>
    <lineage>
        <taxon>Eukaryota</taxon>
        <taxon>Fungi</taxon>
        <taxon>Dikarya</taxon>
        <taxon>Ascomycota</taxon>
        <taxon>Pezizomycotina</taxon>
        <taxon>Leotiomycetes</taxon>
        <taxon>Helotiales</taxon>
        <taxon>Pleuroascaceae</taxon>
        <taxon>Venustampulla</taxon>
    </lineage>
</organism>
<feature type="region of interest" description="Disordered" evidence="10">
    <location>
        <begin position="391"/>
        <end position="421"/>
    </location>
</feature>
<evidence type="ECO:0000256" key="7">
    <source>
        <dbReference type="ARBA" id="ARBA00023136"/>
    </source>
</evidence>
<feature type="region of interest" description="Disordered" evidence="10">
    <location>
        <begin position="481"/>
        <end position="526"/>
    </location>
</feature>
<dbReference type="EMBL" id="NPIC01000006">
    <property type="protein sequence ID" value="RDL35443.1"/>
    <property type="molecule type" value="Genomic_DNA"/>
</dbReference>
<protein>
    <recommendedName>
        <fullName evidence="4">mannan endo-1,6-alpha-mannosidase</fullName>
        <ecNumber evidence="4">3.2.1.101</ecNumber>
    </recommendedName>
</protein>
<evidence type="ECO:0000256" key="12">
    <source>
        <dbReference type="SAM" id="SignalP"/>
    </source>
</evidence>
<evidence type="ECO:0000313" key="14">
    <source>
        <dbReference type="Proteomes" id="UP000254866"/>
    </source>
</evidence>
<feature type="chain" id="PRO_5016687821" description="mannan endo-1,6-alpha-mannosidase" evidence="12">
    <location>
        <begin position="22"/>
        <end position="526"/>
    </location>
</feature>
<dbReference type="InterPro" id="IPR014480">
    <property type="entry name" value="Mannan-1_6-alpha_mannosidase"/>
</dbReference>
<dbReference type="RefSeq" id="XP_031868266.1">
    <property type="nucleotide sequence ID" value="XM_032015997.1"/>
</dbReference>
<feature type="compositionally biased region" description="Basic and acidic residues" evidence="10">
    <location>
        <begin position="510"/>
        <end position="519"/>
    </location>
</feature>
<keyword evidence="7 11" id="KW-0472">Membrane</keyword>
<feature type="signal peptide" evidence="12">
    <location>
        <begin position="1"/>
        <end position="21"/>
    </location>
</feature>
<dbReference type="GO" id="GO:0012505">
    <property type="term" value="C:endomembrane system"/>
    <property type="evidence" value="ECO:0007669"/>
    <property type="project" value="UniProtKB-SubCell"/>
</dbReference>
<dbReference type="InterPro" id="IPR005198">
    <property type="entry name" value="Glyco_hydro_76"/>
</dbReference>
<keyword evidence="9" id="KW-0326">Glycosidase</keyword>
<feature type="compositionally biased region" description="Polar residues" evidence="10">
    <location>
        <begin position="394"/>
        <end position="421"/>
    </location>
</feature>
<dbReference type="AlphaFoldDB" id="A0A370TJA0"/>
<dbReference type="GO" id="GO:0008496">
    <property type="term" value="F:mannan endo-1,6-alpha-mannosidase activity"/>
    <property type="evidence" value="ECO:0007669"/>
    <property type="project" value="UniProtKB-EC"/>
</dbReference>
<proteinExistence type="inferred from homology"/>
<dbReference type="SUPFAM" id="SSF48208">
    <property type="entry name" value="Six-hairpin glycosidases"/>
    <property type="match status" value="1"/>
</dbReference>
<keyword evidence="8" id="KW-0325">Glycoprotein</keyword>
<accession>A0A370TJA0</accession>
<gene>
    <name evidence="13" type="ORF">BP5553_07374</name>
</gene>
<evidence type="ECO:0000256" key="9">
    <source>
        <dbReference type="ARBA" id="ARBA00023295"/>
    </source>
</evidence>
<evidence type="ECO:0000256" key="8">
    <source>
        <dbReference type="ARBA" id="ARBA00023180"/>
    </source>
</evidence>
<dbReference type="PANTHER" id="PTHR12145">
    <property type="entry name" value="MANNAN ENDO-1,6-ALPHA-MANNOSIDASE DCW1"/>
    <property type="match status" value="1"/>
</dbReference>
<keyword evidence="5 12" id="KW-0732">Signal</keyword>
<dbReference type="STRING" id="2656787.A0A370TJA0"/>
<dbReference type="InterPro" id="IPR008928">
    <property type="entry name" value="6-hairpin_glycosidase_sf"/>
</dbReference>
<keyword evidence="14" id="KW-1185">Reference proteome</keyword>
<keyword evidence="11" id="KW-1133">Transmembrane helix</keyword>
<comment type="subcellular location">
    <subcellularLocation>
        <location evidence="2">Endomembrane system</location>
    </subcellularLocation>
</comment>
<sequence length="526" mass="57680">MASASAVLAMLLLFLPWMVNAIDVDVNSTESVKKAASIVAHDMVRYYKGNESGQIPGLLPKPYYWWEAGAMFGALISYRFYTGDSTYDAITMQAMQFQIGPFGDYMPPEQTSSMGNDDQAFWGMAALAAAETNFPNPPNPKDPSWLALAQAVFNEQVGRWDTRSCNGGIHWQVPEINAGYNLKNTISNGCLFNIAARLARYTGDDHYAEWAVKIWDWLARIGLIDESFHVFDNAEAMKLNCTELDRNRWTYNAGTLLMGASTMFNYTNGDALWRNRTAGLLSTITTDFFPTDIMREGCEDIGTCNVDQRSFKAYLSRWMAVTTQMAPFTFTKIHSLLQSSAKAAAAQCTGGASGTTCGIKWRTDGKWDGTDGVGQSMSALEVLLGTLVKETRPPVTSNTGGNSASNPTAGHNSSDAQTQTYIPPATRGSKIGAWFLTAVIVVMAVWTTWFLISNSWEEKTTAVPSKEKMKEKEPMVLDLKGKRSSQLVGGDSSSRKSVAVLPPISNEETTMPKDVEKGEAIQGKVQ</sequence>
<evidence type="ECO:0000313" key="13">
    <source>
        <dbReference type="EMBL" id="RDL35443.1"/>
    </source>
</evidence>
<dbReference type="EC" id="3.2.1.101" evidence="4"/>
<comment type="similarity">
    <text evidence="3">Belongs to the glycosyl hydrolase 76 family.</text>
</comment>
<dbReference type="GO" id="GO:0009272">
    <property type="term" value="P:fungal-type cell wall biogenesis"/>
    <property type="evidence" value="ECO:0007669"/>
    <property type="project" value="TreeGrafter"/>
</dbReference>
<comment type="catalytic activity">
    <reaction evidence="1">
        <text>Random hydrolysis of (1-&gt;6)-alpha-D-mannosidic linkages in unbranched (1-&gt;6)-mannans.</text>
        <dbReference type="EC" id="3.2.1.101"/>
    </reaction>
</comment>
<dbReference type="GO" id="GO:0016052">
    <property type="term" value="P:carbohydrate catabolic process"/>
    <property type="evidence" value="ECO:0007669"/>
    <property type="project" value="InterPro"/>
</dbReference>
<feature type="transmembrane region" description="Helical" evidence="11">
    <location>
        <begin position="431"/>
        <end position="452"/>
    </location>
</feature>
<keyword evidence="6" id="KW-0378">Hydrolase</keyword>
<evidence type="ECO:0000256" key="3">
    <source>
        <dbReference type="ARBA" id="ARBA00009699"/>
    </source>
</evidence>
<reference evidence="13 14" key="1">
    <citation type="journal article" date="2018" name="IMA Fungus">
        <title>IMA Genome-F 9: Draft genome sequence of Annulohypoxylon stygium, Aspergillus mulundensis, Berkeleyomyces basicola (syn. Thielaviopsis basicola), Ceratocystis smalleyi, two Cercospora beticola strains, Coleophoma cylindrospora, Fusarium fracticaudum, Phialophora cf. hyalina, and Morchella septimelata.</title>
        <authorList>
            <person name="Wingfield B.D."/>
            <person name="Bills G.F."/>
            <person name="Dong Y."/>
            <person name="Huang W."/>
            <person name="Nel W.J."/>
            <person name="Swalarsk-Parry B.S."/>
            <person name="Vaghefi N."/>
            <person name="Wilken P.M."/>
            <person name="An Z."/>
            <person name="de Beer Z.W."/>
            <person name="De Vos L."/>
            <person name="Chen L."/>
            <person name="Duong T.A."/>
            <person name="Gao Y."/>
            <person name="Hammerbacher A."/>
            <person name="Kikkert J.R."/>
            <person name="Li Y."/>
            <person name="Li H."/>
            <person name="Li K."/>
            <person name="Li Q."/>
            <person name="Liu X."/>
            <person name="Ma X."/>
            <person name="Naidoo K."/>
            <person name="Pethybridge S.J."/>
            <person name="Sun J."/>
            <person name="Steenkamp E.T."/>
            <person name="van der Nest M.A."/>
            <person name="van Wyk S."/>
            <person name="Wingfield M.J."/>
            <person name="Xiong C."/>
            <person name="Yue Q."/>
            <person name="Zhang X."/>
        </authorList>
    </citation>
    <scope>NUCLEOTIDE SEQUENCE [LARGE SCALE GENOMIC DNA]</scope>
    <source>
        <strain evidence="13 14">BP 5553</strain>
    </source>
</reference>
<name>A0A370TJA0_9HELO</name>
<dbReference type="OrthoDB" id="4187847at2759"/>
<evidence type="ECO:0000256" key="2">
    <source>
        <dbReference type="ARBA" id="ARBA00004308"/>
    </source>
</evidence>
<keyword evidence="11" id="KW-0812">Transmembrane</keyword>
<dbReference type="Proteomes" id="UP000254866">
    <property type="component" value="Unassembled WGS sequence"/>
</dbReference>
<evidence type="ECO:0000256" key="1">
    <source>
        <dbReference type="ARBA" id="ARBA00001452"/>
    </source>
</evidence>
<dbReference type="Gene3D" id="1.50.10.20">
    <property type="match status" value="1"/>
</dbReference>
<dbReference type="GeneID" id="43600223"/>
<evidence type="ECO:0000256" key="10">
    <source>
        <dbReference type="SAM" id="MobiDB-lite"/>
    </source>
</evidence>
<feature type="compositionally biased region" description="Polar residues" evidence="10">
    <location>
        <begin position="484"/>
        <end position="496"/>
    </location>
</feature>
<evidence type="ECO:0000256" key="5">
    <source>
        <dbReference type="ARBA" id="ARBA00022729"/>
    </source>
</evidence>
<dbReference type="PANTHER" id="PTHR12145:SF36">
    <property type="entry name" value="MANNAN ENDO-1,6-ALPHA-MANNOSIDASE DCW1"/>
    <property type="match status" value="1"/>
</dbReference>
<evidence type="ECO:0000256" key="11">
    <source>
        <dbReference type="SAM" id="Phobius"/>
    </source>
</evidence>
<evidence type="ECO:0000256" key="6">
    <source>
        <dbReference type="ARBA" id="ARBA00022801"/>
    </source>
</evidence>
<dbReference type="Pfam" id="PF03663">
    <property type="entry name" value="Glyco_hydro_76"/>
    <property type="match status" value="1"/>
</dbReference>